<evidence type="ECO:0000313" key="2">
    <source>
        <dbReference type="EMBL" id="CAI2386586.1"/>
    </source>
</evidence>
<feature type="region of interest" description="Disordered" evidence="1">
    <location>
        <begin position="197"/>
        <end position="253"/>
    </location>
</feature>
<feature type="compositionally biased region" description="Basic and acidic residues" evidence="1">
    <location>
        <begin position="197"/>
        <end position="206"/>
    </location>
</feature>
<dbReference type="EMBL" id="CAMPGE010029108">
    <property type="protein sequence ID" value="CAI2386586.1"/>
    <property type="molecule type" value="Genomic_DNA"/>
</dbReference>
<evidence type="ECO:0000256" key="1">
    <source>
        <dbReference type="SAM" id="MobiDB-lite"/>
    </source>
</evidence>
<gene>
    <name evidence="2" type="ORF">ECRASSUSDP1_LOCUS28208</name>
</gene>
<sequence length="571" mass="66407">MQKFEALTCYLPHCNRKAEKFVTFSERYVCGFCVDSNHDDDNVITLVDPKKCQHALDLVDVNIKSVESIINYDKTLKYKWNLYIKELEDFRKKTNELKEDLQMLVQHKKWPKFVDAKQNVDSLKQEWRESNILLEYLKFMNKESTRLRLIGVQNGNLLITENIDLKKTCRELRDAKIDTDIKLNKIINELRDKNDDLRAQNDESKTQNDNLKTQNGELKSQNDELRSQGGDLRSQNNELKAQKASITTEKSNLTNELEAAKQNLKKLEHQTAQMNNLKAENTKLDRELVKSQTENKEQASQLEDLRSNFQDMKEVAEKSQTSMEQLKTSHSQTDDKIEHSFKHLQNTCLNLQQALSESIENVWMDIDFFKVIQNQNQKENKDLLESLKESQTKNEDFIKSIDEIQKTQSMAKEVITHNQTSLTILRVLASKNEIKLTNKETEFLDKLSTSKRIMFDLNNEVAKAMFSLVDKQMLSHLDELKLGRISSNSEADNIRFLSTCIPPKLHTLYILFDPRAKPITPYLPHILNLKSNITSKLTLLYVTMKKSEKQQIEQAFSHIELEFGKVKVVNG</sequence>
<proteinExistence type="predicted"/>
<protein>
    <submittedName>
        <fullName evidence="2">Uncharacterized protein</fullName>
    </submittedName>
</protein>
<dbReference type="AlphaFoldDB" id="A0AAD2DBM9"/>
<feature type="compositionally biased region" description="Polar residues" evidence="1">
    <location>
        <begin position="233"/>
        <end position="253"/>
    </location>
</feature>
<reference evidence="2" key="1">
    <citation type="submission" date="2023-07" db="EMBL/GenBank/DDBJ databases">
        <authorList>
            <consortium name="AG Swart"/>
            <person name="Singh M."/>
            <person name="Singh A."/>
            <person name="Seah K."/>
            <person name="Emmerich C."/>
        </authorList>
    </citation>
    <scope>NUCLEOTIDE SEQUENCE</scope>
    <source>
        <strain evidence="2">DP1</strain>
    </source>
</reference>
<dbReference type="Proteomes" id="UP001295684">
    <property type="component" value="Unassembled WGS sequence"/>
</dbReference>
<dbReference type="Gene3D" id="1.10.287.1490">
    <property type="match status" value="1"/>
</dbReference>
<accession>A0AAD2DBM9</accession>
<evidence type="ECO:0000313" key="3">
    <source>
        <dbReference type="Proteomes" id="UP001295684"/>
    </source>
</evidence>
<comment type="caution">
    <text evidence="2">The sequence shown here is derived from an EMBL/GenBank/DDBJ whole genome shotgun (WGS) entry which is preliminary data.</text>
</comment>
<keyword evidence="3" id="KW-1185">Reference proteome</keyword>
<organism evidence="2 3">
    <name type="scientific">Euplotes crassus</name>
    <dbReference type="NCBI Taxonomy" id="5936"/>
    <lineage>
        <taxon>Eukaryota</taxon>
        <taxon>Sar</taxon>
        <taxon>Alveolata</taxon>
        <taxon>Ciliophora</taxon>
        <taxon>Intramacronucleata</taxon>
        <taxon>Spirotrichea</taxon>
        <taxon>Hypotrichia</taxon>
        <taxon>Euplotida</taxon>
        <taxon>Euplotidae</taxon>
        <taxon>Moneuplotes</taxon>
    </lineage>
</organism>
<feature type="compositionally biased region" description="Polar residues" evidence="1">
    <location>
        <begin position="207"/>
        <end position="219"/>
    </location>
</feature>
<name>A0AAD2DBM9_EUPCR</name>